<evidence type="ECO:0000313" key="5">
    <source>
        <dbReference type="Proteomes" id="UP000320055"/>
    </source>
</evidence>
<dbReference type="PROSITE" id="PS50110">
    <property type="entry name" value="RESPONSE_REGULATORY"/>
    <property type="match status" value="1"/>
</dbReference>
<dbReference type="InterPro" id="IPR001789">
    <property type="entry name" value="Sig_transdc_resp-reg_receiver"/>
</dbReference>
<evidence type="ECO:0000256" key="2">
    <source>
        <dbReference type="PROSITE-ProRule" id="PRU00169"/>
    </source>
</evidence>
<reference evidence="4 5" key="1">
    <citation type="submission" date="2019-01" db="EMBL/GenBank/DDBJ databases">
        <authorList>
            <person name="Brito A."/>
        </authorList>
    </citation>
    <scope>NUCLEOTIDE SEQUENCE [LARGE SCALE GENOMIC DNA]</scope>
    <source>
        <strain evidence="4">1</strain>
    </source>
</reference>
<dbReference type="PANTHER" id="PTHR44591:SF3">
    <property type="entry name" value="RESPONSE REGULATORY DOMAIN-CONTAINING PROTEIN"/>
    <property type="match status" value="1"/>
</dbReference>
<gene>
    <name evidence="4" type="ORF">H1P_5930002</name>
</gene>
<dbReference type="SMART" id="SM00448">
    <property type="entry name" value="REC"/>
    <property type="match status" value="1"/>
</dbReference>
<dbReference type="AlphaFoldDB" id="A0A563W0W7"/>
<protein>
    <submittedName>
        <fullName evidence="4">Protein PatA</fullName>
    </submittedName>
</protein>
<proteinExistence type="predicted"/>
<feature type="domain" description="Response regulatory" evidence="3">
    <location>
        <begin position="1"/>
        <end position="92"/>
    </location>
</feature>
<sequence length="93" mass="10417">MTAIDDPVQAVPTIFRIKPDLILLDITMPKINGYKLCGLLRDSKNCDRIPIIMVTGNTGFIDKARAKIAGATDYFTKPFTQQGLMQIVEKYLQ</sequence>
<organism evidence="4 5">
    <name type="scientific">Hyella patelloides LEGE 07179</name>
    <dbReference type="NCBI Taxonomy" id="945734"/>
    <lineage>
        <taxon>Bacteria</taxon>
        <taxon>Bacillati</taxon>
        <taxon>Cyanobacteriota</taxon>
        <taxon>Cyanophyceae</taxon>
        <taxon>Pleurocapsales</taxon>
        <taxon>Hyellaceae</taxon>
        <taxon>Hyella</taxon>
    </lineage>
</organism>
<dbReference type="SUPFAM" id="SSF52172">
    <property type="entry name" value="CheY-like"/>
    <property type="match status" value="1"/>
</dbReference>
<keyword evidence="5" id="KW-1185">Reference proteome</keyword>
<dbReference type="Pfam" id="PF00072">
    <property type="entry name" value="Response_reg"/>
    <property type="match status" value="1"/>
</dbReference>
<evidence type="ECO:0000259" key="3">
    <source>
        <dbReference type="PROSITE" id="PS50110"/>
    </source>
</evidence>
<dbReference type="Proteomes" id="UP000320055">
    <property type="component" value="Unassembled WGS sequence"/>
</dbReference>
<feature type="modified residue" description="4-aspartylphosphate" evidence="2">
    <location>
        <position position="25"/>
    </location>
</feature>
<accession>A0A563W0W7</accession>
<dbReference type="InterPro" id="IPR011006">
    <property type="entry name" value="CheY-like_superfamily"/>
</dbReference>
<dbReference type="Gene3D" id="3.40.50.2300">
    <property type="match status" value="1"/>
</dbReference>
<dbReference type="PANTHER" id="PTHR44591">
    <property type="entry name" value="STRESS RESPONSE REGULATOR PROTEIN 1"/>
    <property type="match status" value="1"/>
</dbReference>
<dbReference type="GO" id="GO:0000160">
    <property type="term" value="P:phosphorelay signal transduction system"/>
    <property type="evidence" value="ECO:0007669"/>
    <property type="project" value="InterPro"/>
</dbReference>
<evidence type="ECO:0000313" key="4">
    <source>
        <dbReference type="EMBL" id="VEP17338.1"/>
    </source>
</evidence>
<dbReference type="InterPro" id="IPR050595">
    <property type="entry name" value="Bact_response_regulator"/>
</dbReference>
<keyword evidence="1 2" id="KW-0597">Phosphoprotein</keyword>
<evidence type="ECO:0000256" key="1">
    <source>
        <dbReference type="ARBA" id="ARBA00022553"/>
    </source>
</evidence>
<name>A0A563W0W7_9CYAN</name>
<dbReference type="EMBL" id="CAACVJ010000549">
    <property type="protein sequence ID" value="VEP17338.1"/>
    <property type="molecule type" value="Genomic_DNA"/>
</dbReference>